<organism evidence="2 4">
    <name type="scientific">Candidatus Omnitrophus magneticus</name>
    <dbReference type="NCBI Taxonomy" id="1609969"/>
    <lineage>
        <taxon>Bacteria</taxon>
        <taxon>Pseudomonadati</taxon>
        <taxon>Candidatus Omnitrophota</taxon>
        <taxon>Candidatus Omnitrophus</taxon>
    </lineage>
</organism>
<comment type="caution">
    <text evidence="2">The sequence shown here is derived from an EMBL/GenBank/DDBJ whole genome shotgun (WGS) entry which is preliminary data.</text>
</comment>
<gene>
    <name evidence="3" type="ORF">OMAG_001446</name>
    <name evidence="2" type="ORF">OMAG_002457</name>
    <name evidence="1" type="ORF">OMAG_002510</name>
</gene>
<protein>
    <submittedName>
        <fullName evidence="2">Uncharacterized protein</fullName>
    </submittedName>
</protein>
<evidence type="ECO:0000313" key="4">
    <source>
        <dbReference type="Proteomes" id="UP000033428"/>
    </source>
</evidence>
<dbReference type="AlphaFoldDB" id="A0A0F0CKC7"/>
<dbReference type="EMBL" id="JYNY01000292">
    <property type="protein sequence ID" value="KJJ84687.1"/>
    <property type="molecule type" value="Genomic_DNA"/>
</dbReference>
<evidence type="ECO:0000313" key="1">
    <source>
        <dbReference type="EMBL" id="KJJ83622.1"/>
    </source>
</evidence>
<accession>A0A0F0CKC7</accession>
<proteinExistence type="predicted"/>
<dbReference type="EMBL" id="JYNY01000520">
    <property type="protein sequence ID" value="KJJ83622.1"/>
    <property type="molecule type" value="Genomic_DNA"/>
</dbReference>
<reference evidence="2 4" key="1">
    <citation type="submission" date="2015-02" db="EMBL/GenBank/DDBJ databases">
        <title>Single-cell genomics of uncultivated deep-branching MTB reveals a conserved set of magnetosome genes.</title>
        <authorList>
            <person name="Kolinko S."/>
            <person name="Richter M."/>
            <person name="Glockner F.O."/>
            <person name="Brachmann A."/>
            <person name="Schuler D."/>
        </authorList>
    </citation>
    <scope>NUCLEOTIDE SEQUENCE [LARGE SCALE GENOMIC DNA]</scope>
    <source>
        <strain evidence="2">SKK-01</strain>
    </source>
</reference>
<sequence>MSYIRVSPLIIALTIFFTLGSLSLSIKLSKCVSRLAIRFSFTSSA</sequence>
<evidence type="ECO:0000313" key="3">
    <source>
        <dbReference type="EMBL" id="KJJ84687.1"/>
    </source>
</evidence>
<name>A0A0F0CKC7_9BACT</name>
<evidence type="ECO:0000313" key="2">
    <source>
        <dbReference type="EMBL" id="KJJ83677.1"/>
    </source>
</evidence>
<keyword evidence="4" id="KW-1185">Reference proteome</keyword>
<dbReference type="Proteomes" id="UP000033428">
    <property type="component" value="Unassembled WGS sequence"/>
</dbReference>
<dbReference type="EMBL" id="JYNY01000505">
    <property type="protein sequence ID" value="KJJ83677.1"/>
    <property type="molecule type" value="Genomic_DNA"/>
</dbReference>